<evidence type="ECO:0000313" key="1">
    <source>
        <dbReference type="EMBL" id="KOO32681.1"/>
    </source>
</evidence>
<reference evidence="2" key="1">
    <citation type="journal article" date="2015" name="PLoS Genet.">
        <title>Genome Sequence and Transcriptome Analyses of Chrysochromulina tobin: Metabolic Tools for Enhanced Algal Fitness in the Prominent Order Prymnesiales (Haptophyceae).</title>
        <authorList>
            <person name="Hovde B.T."/>
            <person name="Deodato C.R."/>
            <person name="Hunsperger H.M."/>
            <person name="Ryken S.A."/>
            <person name="Yost W."/>
            <person name="Jha R.K."/>
            <person name="Patterson J."/>
            <person name="Monnat R.J. Jr."/>
            <person name="Barlow S.B."/>
            <person name="Starkenburg S.R."/>
            <person name="Cattolico R.A."/>
        </authorList>
    </citation>
    <scope>NUCLEOTIDE SEQUENCE</scope>
    <source>
        <strain evidence="2">CCMP291</strain>
    </source>
</reference>
<dbReference type="Proteomes" id="UP000037460">
    <property type="component" value="Unassembled WGS sequence"/>
</dbReference>
<dbReference type="EMBL" id="JWZX01001705">
    <property type="protein sequence ID" value="KOO32681.1"/>
    <property type="molecule type" value="Genomic_DNA"/>
</dbReference>
<name>A0A0M0K1C6_9EUKA</name>
<sequence>MSALARPNALFRFAEVAYVGQTSSRTANAAGGKYRGALGRFVCPTDALFQHVLADGAFNVVHFRFFGLIPAAAILRGRWRRASSATLEALRERARAATPPRSVTNNLVSIDFDAPLLAIGRTGKPLCLRIGPRSTVQLDTTYLDERIRIARGGTSGTPFVLRMDSCADGRALAEQARLYEQVLERRPLGKRSIVPVLLAAAAAIWRLGSRGAGVGRLPLGLTLGKLAAVLLAAVAAAVLRSTGGIDVAADAAGIDAAAAGTGPLAPGMAPDPP</sequence>
<gene>
    <name evidence="1" type="ORF">Ctob_004277</name>
</gene>
<dbReference type="AlphaFoldDB" id="A0A0M0K1C6"/>
<evidence type="ECO:0000313" key="2">
    <source>
        <dbReference type="Proteomes" id="UP000037460"/>
    </source>
</evidence>
<dbReference type="OrthoDB" id="45035at2759"/>
<keyword evidence="2" id="KW-1185">Reference proteome</keyword>
<comment type="caution">
    <text evidence="1">The sequence shown here is derived from an EMBL/GenBank/DDBJ whole genome shotgun (WGS) entry which is preliminary data.</text>
</comment>
<protein>
    <submittedName>
        <fullName evidence="1">Uncharacterized protein</fullName>
    </submittedName>
</protein>
<feature type="non-terminal residue" evidence="1">
    <location>
        <position position="273"/>
    </location>
</feature>
<organism evidence="1 2">
    <name type="scientific">Chrysochromulina tobinii</name>
    <dbReference type="NCBI Taxonomy" id="1460289"/>
    <lineage>
        <taxon>Eukaryota</taxon>
        <taxon>Haptista</taxon>
        <taxon>Haptophyta</taxon>
        <taxon>Prymnesiophyceae</taxon>
        <taxon>Prymnesiales</taxon>
        <taxon>Chrysochromulinaceae</taxon>
        <taxon>Chrysochromulina</taxon>
    </lineage>
</organism>
<accession>A0A0M0K1C6</accession>
<proteinExistence type="predicted"/>